<evidence type="ECO:0000313" key="2">
    <source>
        <dbReference type="EMBL" id="NEC61143.1"/>
    </source>
</evidence>
<accession>A0ABX0C4F4</accession>
<sequence>MKIRTPNVVKQGLGSGYALRPASLSGLRVGFLDGWGSADGTAMFPAMSLIAERLRNEFGVTEVVWQKKPSISKAVPDALLRSFADQVDVVVNGEGLCGSCTAASMLDAINLEALGKPTVTIVGDRFESSARFHAKNLGMPDLYLYIESAPAEGSVQQYSTSDVDKNWELVETALTGQDLPAGNLPDAGKEVAPSAVGELAEPEEWNRLVEANGWSDGLPVAIPADRAVQEIIDYLGRDPQDVVALIPPTYGIASVEQIAVQCAMAGCKPEYAPVVLAALEALLEPEYNLHGTLCTTHPGAPQVIVSGPIVDELDFNTANSVHGGSGHANGAIGRAVRLIVRNIGGTDPRVNDMDPIGGGHKYAACVAERRDNPLGTINIDRGFSPDDSLVTVFSCPGPYPAVTNGRAERILALLCNGFTTATVQMFIAGGQALFTLSMKPARTLAEAGYTRDDIRRYLLEHAYLTPRGLKDAGVMQGPFTGIDQLYYGENSVQHLRIDVETAADDTRLPLFASIDDIQLLVTGGDTQFFSAFQPGWGGFGGKFVSKKIRR</sequence>
<dbReference type="RefSeq" id="WP_067587516.1">
    <property type="nucleotide sequence ID" value="NZ_JAAGNC010000189.1"/>
</dbReference>
<feature type="domain" description="UGSC-like" evidence="1">
    <location>
        <begin position="15"/>
        <end position="154"/>
    </location>
</feature>
<proteinExistence type="predicted"/>
<gene>
    <name evidence="2" type="ORF">G3I59_37495</name>
</gene>
<evidence type="ECO:0000313" key="3">
    <source>
        <dbReference type="Proteomes" id="UP000470404"/>
    </source>
</evidence>
<comment type="caution">
    <text evidence="2">The sequence shown here is derived from an EMBL/GenBank/DDBJ whole genome shotgun (WGS) entry which is preliminary data.</text>
</comment>
<name>A0ABX0C4F4_9PSEU</name>
<organism evidence="2 3">
    <name type="scientific">Amycolatopsis rubida</name>
    <dbReference type="NCBI Taxonomy" id="112413"/>
    <lineage>
        <taxon>Bacteria</taxon>
        <taxon>Bacillati</taxon>
        <taxon>Actinomycetota</taxon>
        <taxon>Actinomycetes</taxon>
        <taxon>Pseudonocardiales</taxon>
        <taxon>Pseudonocardiaceae</taxon>
        <taxon>Amycolatopsis</taxon>
    </lineage>
</organism>
<dbReference type="EMBL" id="JAAGNC010000189">
    <property type="protein sequence ID" value="NEC61143.1"/>
    <property type="molecule type" value="Genomic_DNA"/>
</dbReference>
<dbReference type="InterPro" id="IPR057767">
    <property type="entry name" value="UGSC-like_dom"/>
</dbReference>
<keyword evidence="3" id="KW-1185">Reference proteome</keyword>
<evidence type="ECO:0000259" key="1">
    <source>
        <dbReference type="Pfam" id="PF24696"/>
    </source>
</evidence>
<dbReference type="Pfam" id="PF24696">
    <property type="entry name" value="UGSC"/>
    <property type="match status" value="1"/>
</dbReference>
<dbReference type="Proteomes" id="UP000470404">
    <property type="component" value="Unassembled WGS sequence"/>
</dbReference>
<reference evidence="2 3" key="1">
    <citation type="submission" date="2020-01" db="EMBL/GenBank/DDBJ databases">
        <title>Insect and environment-associated Actinomycetes.</title>
        <authorList>
            <person name="Currrie C."/>
            <person name="Chevrette M."/>
            <person name="Carlson C."/>
            <person name="Stubbendieck R."/>
            <person name="Wendt-Pienkowski E."/>
        </authorList>
    </citation>
    <scope>NUCLEOTIDE SEQUENCE [LARGE SCALE GENOMIC DNA]</scope>
    <source>
        <strain evidence="2 3">SID8386</strain>
    </source>
</reference>
<protein>
    <recommendedName>
        <fullName evidence="1">UGSC-like domain-containing protein</fullName>
    </recommendedName>
</protein>